<evidence type="ECO:0000313" key="3">
    <source>
        <dbReference type="Proteomes" id="UP000478505"/>
    </source>
</evidence>
<keyword evidence="2" id="KW-0808">Transferase</keyword>
<reference evidence="2 3" key="1">
    <citation type="submission" date="2020-02" db="EMBL/GenBank/DDBJ databases">
        <title>Flavobacteriaceae Psychroflexus bacterium YR1-1, complete genome.</title>
        <authorList>
            <person name="Li Y."/>
            <person name="Wu S."/>
        </authorList>
    </citation>
    <scope>NUCLEOTIDE SEQUENCE [LARGE SCALE GENOMIC DNA]</scope>
    <source>
        <strain evidence="2 3">YR1-1</strain>
    </source>
</reference>
<dbReference type="Gene3D" id="3.40.50.150">
    <property type="entry name" value="Vaccinia Virus protein VP39"/>
    <property type="match status" value="1"/>
</dbReference>
<dbReference type="Proteomes" id="UP000478505">
    <property type="component" value="Unassembled WGS sequence"/>
</dbReference>
<accession>A0A6B3R071</accession>
<feature type="domain" description="Methyltransferase FkbM" evidence="1">
    <location>
        <begin position="65"/>
        <end position="227"/>
    </location>
</feature>
<keyword evidence="3" id="KW-1185">Reference proteome</keyword>
<dbReference type="InterPro" id="IPR006342">
    <property type="entry name" value="FkbM_mtfrase"/>
</dbReference>
<dbReference type="RefSeq" id="WP_164004668.1">
    <property type="nucleotide sequence ID" value="NZ_JAAIKD010000003.1"/>
</dbReference>
<dbReference type="Pfam" id="PF05050">
    <property type="entry name" value="Methyltransf_21"/>
    <property type="match status" value="1"/>
</dbReference>
<dbReference type="GO" id="GO:0008168">
    <property type="term" value="F:methyltransferase activity"/>
    <property type="evidence" value="ECO:0007669"/>
    <property type="project" value="UniProtKB-KW"/>
</dbReference>
<protein>
    <submittedName>
        <fullName evidence="2">FkbM family methyltransferase</fullName>
    </submittedName>
</protein>
<dbReference type="NCBIfam" id="TIGR01444">
    <property type="entry name" value="fkbM_fam"/>
    <property type="match status" value="1"/>
</dbReference>
<dbReference type="EMBL" id="JAAIKD010000003">
    <property type="protein sequence ID" value="NEV93953.1"/>
    <property type="molecule type" value="Genomic_DNA"/>
</dbReference>
<dbReference type="GO" id="GO:0032259">
    <property type="term" value="P:methylation"/>
    <property type="evidence" value="ECO:0007669"/>
    <property type="project" value="UniProtKB-KW"/>
</dbReference>
<dbReference type="AlphaFoldDB" id="A0A6B3R071"/>
<evidence type="ECO:0000259" key="1">
    <source>
        <dbReference type="Pfam" id="PF05050"/>
    </source>
</evidence>
<keyword evidence="2" id="KW-0489">Methyltransferase</keyword>
<dbReference type="InterPro" id="IPR053188">
    <property type="entry name" value="FkbM_Methyltransferase"/>
</dbReference>
<evidence type="ECO:0000313" key="2">
    <source>
        <dbReference type="EMBL" id="NEV93953.1"/>
    </source>
</evidence>
<dbReference type="PANTHER" id="PTHR36973:SF4">
    <property type="entry name" value="NODULATION PROTEIN"/>
    <property type="match status" value="1"/>
</dbReference>
<name>A0A6B3R071_9FLAO</name>
<dbReference type="PANTHER" id="PTHR36973">
    <property type="entry name" value="SLL1456 PROTEIN-RELATED"/>
    <property type="match status" value="1"/>
</dbReference>
<organism evidence="2 3">
    <name type="scientific">Psychroflexus aurantiacus</name>
    <dbReference type="NCBI Taxonomy" id="2709310"/>
    <lineage>
        <taxon>Bacteria</taxon>
        <taxon>Pseudomonadati</taxon>
        <taxon>Bacteroidota</taxon>
        <taxon>Flavobacteriia</taxon>
        <taxon>Flavobacteriales</taxon>
        <taxon>Flavobacteriaceae</taxon>
        <taxon>Psychroflexus</taxon>
    </lineage>
</organism>
<sequence>MRIVKNIIKKITNKLGYEIITFKNYNQLALNKKDYKSNTYAKNNLLDNFFTILINQNYYPETIYDIGANKGTWTKECLKYFPDATYYLFEPQINLKTDLDLLFKKHKNIHLFSVGVGHVNDELNFTMHKRDDSCTFSFSEQEAQNRGFNQIKAPIVKLESFVKENNLKTPSILKIDAEGLDLKVLEGASNLLNNVEIIMVEVGIMNGRIKNSALIMSNYLDEKGFKLFDITDINRPFSNKVLWLCEFVYIKKNGKLDKNYAVENI</sequence>
<comment type="caution">
    <text evidence="2">The sequence shown here is derived from an EMBL/GenBank/DDBJ whole genome shotgun (WGS) entry which is preliminary data.</text>
</comment>
<gene>
    <name evidence="2" type="ORF">G3567_07315</name>
</gene>
<proteinExistence type="predicted"/>
<dbReference type="InterPro" id="IPR029063">
    <property type="entry name" value="SAM-dependent_MTases_sf"/>
</dbReference>
<dbReference type="SUPFAM" id="SSF53335">
    <property type="entry name" value="S-adenosyl-L-methionine-dependent methyltransferases"/>
    <property type="match status" value="1"/>
</dbReference>